<dbReference type="PANTHER" id="PTHR45674:SF4">
    <property type="entry name" value="DNA LIGASE 1"/>
    <property type="match status" value="1"/>
</dbReference>
<gene>
    <name evidence="7" type="ORF">SacazDRAFT_02261</name>
</gene>
<comment type="catalytic activity">
    <reaction evidence="4">
        <text>ATP + (deoxyribonucleotide)n-3'-hydroxyl + 5'-phospho-(deoxyribonucleotide)m = (deoxyribonucleotide)n+m + AMP + diphosphate.</text>
        <dbReference type="EC" id="6.5.1.1"/>
    </reaction>
</comment>
<organism evidence="7 8">
    <name type="scientific">Saccharomonospora azurea NA-128</name>
    <dbReference type="NCBI Taxonomy" id="882081"/>
    <lineage>
        <taxon>Bacteria</taxon>
        <taxon>Bacillati</taxon>
        <taxon>Actinomycetota</taxon>
        <taxon>Actinomycetes</taxon>
        <taxon>Pseudonocardiales</taxon>
        <taxon>Pseudonocardiaceae</taxon>
        <taxon>Saccharomonospora</taxon>
    </lineage>
</organism>
<dbReference type="EC" id="6.5.1.1" evidence="2"/>
<dbReference type="SUPFAM" id="SSF50249">
    <property type="entry name" value="Nucleic acid-binding proteins"/>
    <property type="match status" value="1"/>
</dbReference>
<dbReference type="InterPro" id="IPR050191">
    <property type="entry name" value="ATP-dep_DNA_ligase"/>
</dbReference>
<dbReference type="Pfam" id="PF01068">
    <property type="entry name" value="DNA_ligase_A_M"/>
    <property type="match status" value="1"/>
</dbReference>
<evidence type="ECO:0000313" key="7">
    <source>
        <dbReference type="EMBL" id="EHY89171.1"/>
    </source>
</evidence>
<comment type="similarity">
    <text evidence="1">Belongs to the ATP-dependent DNA ligase family.</text>
</comment>
<feature type="domain" description="ATP-dependent DNA ligase family profile" evidence="6">
    <location>
        <begin position="299"/>
        <end position="422"/>
    </location>
</feature>
<evidence type="ECO:0000313" key="8">
    <source>
        <dbReference type="Proteomes" id="UP000004705"/>
    </source>
</evidence>
<dbReference type="Gene3D" id="3.30.1490.70">
    <property type="match status" value="1"/>
</dbReference>
<dbReference type="NCBIfam" id="TIGR02777">
    <property type="entry name" value="LigD_PE_dom"/>
    <property type="match status" value="1"/>
</dbReference>
<accession>H8G4R8</accession>
<dbReference type="GO" id="GO:0006281">
    <property type="term" value="P:DNA repair"/>
    <property type="evidence" value="ECO:0007669"/>
    <property type="project" value="InterPro"/>
</dbReference>
<evidence type="ECO:0000259" key="6">
    <source>
        <dbReference type="PROSITE" id="PS50160"/>
    </source>
</evidence>
<reference evidence="7 8" key="1">
    <citation type="journal article" date="2012" name="Stand. Genomic Sci.">
        <title>Genome sequence of the soil bacterium Saccharomonospora azurea type strain (NA-128(T)).</title>
        <authorList>
            <person name="Klenk H.P."/>
            <person name="Held B."/>
            <person name="Lucas S."/>
            <person name="Lapidus A."/>
            <person name="Copeland A."/>
            <person name="Hammon N."/>
            <person name="Pitluck S."/>
            <person name="Goodwin L.A."/>
            <person name="Han C."/>
            <person name="Tapia R."/>
            <person name="Brambilla E.M."/>
            <person name="Potter G."/>
            <person name="Land M."/>
            <person name="Ivanova N."/>
            <person name="Rohde M."/>
            <person name="Goker M."/>
            <person name="Detter J.C."/>
            <person name="Kyrpides N.C."/>
            <person name="Woyke T."/>
        </authorList>
    </citation>
    <scope>NUCLEOTIDE SEQUENCE [LARGE SCALE GENOMIC DNA]</scope>
    <source>
        <strain evidence="7 8">NA-128</strain>
    </source>
</reference>
<dbReference type="Gene3D" id="2.40.50.140">
    <property type="entry name" value="Nucleic acid-binding proteins"/>
    <property type="match status" value="1"/>
</dbReference>
<dbReference type="GO" id="GO:0006310">
    <property type="term" value="P:DNA recombination"/>
    <property type="evidence" value="ECO:0007669"/>
    <property type="project" value="InterPro"/>
</dbReference>
<proteinExistence type="inferred from homology"/>
<dbReference type="InterPro" id="IPR012310">
    <property type="entry name" value="DNA_ligase_ATP-dep_cent"/>
</dbReference>
<sequence length="511" mass="57084">MRPPPCPADRVLRPGILPGHAGYPAPMASRLDPYRAKRRKGRTPEPLPEDAGSGAPDRGPGERFVIHEHHARRLHWDVRLERDGVLVSFAVPKGLPEEPGTVRLAVHTEDHPLDYATFSGEIPKGEYGAGRMTIWDQGEYETVKWTDREVSVVLHGERVDGRYVFFRSRGSDADDRDGKDWNVIRSDPPGDPEWTALPPAMKPMLAVAGTLPEDDAAYGYEFKWDGVRALTRVEGGRATLFSRRGEDISAVYPELRALGEQLGSTQVWLDGEIVALRDGRPSFAALQSRMQAGEPRARRLSRQVPVTYLVFDLLHLDGHSCLDLPYRHRRDLLEKLEIGGEHWQVPPWFSGGGSAVVEAAAEQELEGVIAKRLDSPYRPGERHGSWLKITDLLTCEVVIGGWRPGEGRRADTFGSLMLGLPRPDGLHYVGQVGTGFDDDTLRTLASRLRRLERRTSPFTTPLPRDRAAGAHWVSPKLVGEVAFKAWTDEGRLRAPAWRGLRPDRTPEELIR</sequence>
<dbReference type="GO" id="GO:0005524">
    <property type="term" value="F:ATP binding"/>
    <property type="evidence" value="ECO:0007669"/>
    <property type="project" value="InterPro"/>
</dbReference>
<dbReference type="Gene3D" id="3.30.470.30">
    <property type="entry name" value="DNA ligase/mRNA capping enzyme"/>
    <property type="match status" value="1"/>
</dbReference>
<keyword evidence="3 7" id="KW-0436">Ligase</keyword>
<dbReference type="InterPro" id="IPR012309">
    <property type="entry name" value="DNA_ligase_ATP-dep_C"/>
</dbReference>
<dbReference type="InterPro" id="IPR012340">
    <property type="entry name" value="NA-bd_OB-fold"/>
</dbReference>
<evidence type="ECO:0000256" key="4">
    <source>
        <dbReference type="ARBA" id="ARBA00034003"/>
    </source>
</evidence>
<dbReference type="CDD" id="cd07971">
    <property type="entry name" value="OBF_DNA_ligase_LigD"/>
    <property type="match status" value="1"/>
</dbReference>
<dbReference type="CDD" id="cd07906">
    <property type="entry name" value="Adenylation_DNA_ligase_LigD_LigC"/>
    <property type="match status" value="1"/>
</dbReference>
<dbReference type="AlphaFoldDB" id="H8G4R8"/>
<dbReference type="PROSITE" id="PS00697">
    <property type="entry name" value="DNA_LIGASE_A1"/>
    <property type="match status" value="1"/>
</dbReference>
<name>H8G4R8_9PSEU</name>
<dbReference type="Proteomes" id="UP000004705">
    <property type="component" value="Chromosome"/>
</dbReference>
<dbReference type="PROSITE" id="PS50160">
    <property type="entry name" value="DNA_LIGASE_A3"/>
    <property type="match status" value="1"/>
</dbReference>
<dbReference type="NCBIfam" id="TIGR02779">
    <property type="entry name" value="NHEJ_ligase_lig"/>
    <property type="match status" value="1"/>
</dbReference>
<evidence type="ECO:0000256" key="1">
    <source>
        <dbReference type="ARBA" id="ARBA00007572"/>
    </source>
</evidence>
<evidence type="ECO:0000256" key="2">
    <source>
        <dbReference type="ARBA" id="ARBA00012727"/>
    </source>
</evidence>
<dbReference type="InterPro" id="IPR016059">
    <property type="entry name" value="DNA_ligase_ATP-dep_CS"/>
</dbReference>
<dbReference type="Pfam" id="PF04679">
    <property type="entry name" value="DNA_ligase_A_C"/>
    <property type="match status" value="1"/>
</dbReference>
<dbReference type="HOGENOM" id="CLU_008325_2_0_11"/>
<dbReference type="EMBL" id="CM001466">
    <property type="protein sequence ID" value="EHY89171.1"/>
    <property type="molecule type" value="Genomic_DNA"/>
</dbReference>
<evidence type="ECO:0000256" key="5">
    <source>
        <dbReference type="SAM" id="MobiDB-lite"/>
    </source>
</evidence>
<dbReference type="Pfam" id="PF13298">
    <property type="entry name" value="LigD_N"/>
    <property type="match status" value="1"/>
</dbReference>
<keyword evidence="8" id="KW-1185">Reference proteome</keyword>
<dbReference type="GO" id="GO:0003910">
    <property type="term" value="F:DNA ligase (ATP) activity"/>
    <property type="evidence" value="ECO:0007669"/>
    <property type="project" value="UniProtKB-EC"/>
</dbReference>
<dbReference type="InterPro" id="IPR014146">
    <property type="entry name" value="LigD_ligase_dom"/>
</dbReference>
<dbReference type="InterPro" id="IPR014144">
    <property type="entry name" value="LigD_PE_domain"/>
</dbReference>
<protein>
    <recommendedName>
        <fullName evidence="2">DNA ligase (ATP)</fullName>
        <ecNumber evidence="2">6.5.1.1</ecNumber>
    </recommendedName>
</protein>
<dbReference type="SUPFAM" id="SSF56091">
    <property type="entry name" value="DNA ligase/mRNA capping enzyme, catalytic domain"/>
    <property type="match status" value="1"/>
</dbReference>
<feature type="region of interest" description="Disordered" evidence="5">
    <location>
        <begin position="1"/>
        <end position="62"/>
    </location>
</feature>
<dbReference type="PANTHER" id="PTHR45674">
    <property type="entry name" value="DNA LIGASE 1/3 FAMILY MEMBER"/>
    <property type="match status" value="1"/>
</dbReference>
<evidence type="ECO:0000256" key="3">
    <source>
        <dbReference type="ARBA" id="ARBA00022598"/>
    </source>
</evidence>